<keyword evidence="2" id="KW-1003">Cell membrane</keyword>
<evidence type="ECO:0000259" key="8">
    <source>
        <dbReference type="Pfam" id="PF02687"/>
    </source>
</evidence>
<keyword evidence="4 7" id="KW-1133">Transmembrane helix</keyword>
<dbReference type="InterPro" id="IPR038766">
    <property type="entry name" value="Membrane_comp_ABC_pdt"/>
</dbReference>
<evidence type="ECO:0000256" key="2">
    <source>
        <dbReference type="ARBA" id="ARBA00022475"/>
    </source>
</evidence>
<dbReference type="Gene3D" id="1.20.920.20">
    <property type="match status" value="1"/>
</dbReference>
<dbReference type="Proteomes" id="UP000310263">
    <property type="component" value="Unassembled WGS sequence"/>
</dbReference>
<feature type="coiled-coil region" evidence="6">
    <location>
        <begin position="460"/>
        <end position="602"/>
    </location>
</feature>
<dbReference type="PROSITE" id="PS51257">
    <property type="entry name" value="PROKAR_LIPOPROTEIN"/>
    <property type="match status" value="1"/>
</dbReference>
<comment type="caution">
    <text evidence="9">The sequence shown here is derived from an EMBL/GenBank/DDBJ whole genome shotgun (WGS) entry which is preliminary data.</text>
</comment>
<dbReference type="PANTHER" id="PTHR30287">
    <property type="entry name" value="MEMBRANE COMPONENT OF PREDICTED ABC SUPERFAMILY METABOLITE UPTAKE TRANSPORTER"/>
    <property type="match status" value="1"/>
</dbReference>
<feature type="transmembrane region" description="Helical" evidence="7">
    <location>
        <begin position="1099"/>
        <end position="1117"/>
    </location>
</feature>
<dbReference type="RefSeq" id="WP_136012973.1">
    <property type="nucleotide sequence ID" value="NZ_SRYE01000004.1"/>
</dbReference>
<evidence type="ECO:0000313" key="10">
    <source>
        <dbReference type="Proteomes" id="UP000310263"/>
    </source>
</evidence>
<keyword evidence="3 7" id="KW-0812">Transmembrane</keyword>
<dbReference type="AlphaFoldDB" id="A0A4S2F3S4"/>
<accession>A0A4S2F3S4</accession>
<dbReference type="Gene3D" id="1.10.287.1490">
    <property type="match status" value="1"/>
</dbReference>
<evidence type="ECO:0000256" key="6">
    <source>
        <dbReference type="SAM" id="Coils"/>
    </source>
</evidence>
<evidence type="ECO:0000256" key="7">
    <source>
        <dbReference type="SAM" id="Phobius"/>
    </source>
</evidence>
<keyword evidence="10" id="KW-1185">Reference proteome</keyword>
<feature type="domain" description="ABC3 transporter permease C-terminal" evidence="8">
    <location>
        <begin position="638"/>
        <end position="757"/>
    </location>
</feature>
<sequence>MPPIYWKEIGRTIKASLGRFIAIVIIVAMGCGFFAGLRMTGVGMRKSADAFYDATRLFDIQLVSTLGFSDQTVDEIAVTPGVEAVMPQRTVDVMADIDGTSHSVRIMSFNEEAAKDSQVDGPAVLSENGGYLDRLMLMEGRWPTADNECVVLYKKAIAGAMPKTVKVLYSPADLDGVLKVREYQVVGMVECAAFTNETTLSTTSLGSGMLGQVAFVGPSAFDSDTPYTQVSVEVSGAKDALWGTDAYQQRVDEVAASIDSRLAGIANGRLAQVRDEAQKTLDDNRTTYERERADAQAQLDDAKAQLEDAKAQLDSGQASLDEGRATLAEKRQQLVDGRAQWEEGSAELADKEVELENGRVELEQAQATLDDNSATLQEAGRQLREAQTQLEAQASAIDEAKQQISAYEQGCQALVSAAQAQGFKGATVAEIQQEAAVLIGQLEAAAAAGQPISQETLAGLKALEAQANTLLDNESAIQQAKDGVARYEEGLAALKAQEGQLDEGARRLEAGRSQLDAHRTQLEEGTAQIAAAKEQLASTKAQLDDGERQIQEGQQSLDEAAVRLEQGRKDYESGLAEYKENEAKAQQEFAEAEAKLADGQAEIDDIARPDIYLLDRTRNYGAESYKSDSQRIDAIATAFPFFFFLVAALVSLTTMTRMVDDERGLIGTYKALGYSVGAICTKYLIYAGLASVVGALLGILTMSQLLPGVIFDAYGIIYAVPARPWPLPIEAPQALAAAFLGIAVTLGATLFACLSSLRESPASLMQPRAPKAGKRILLERVKPLWNRLSFSWKVTFRNIFRYKRRFFMTVVGIAGCTMLLLTGFGVRDSINDIIDKQFGEIMHYNLTVGLAEDATPEEHEAVVTYLASHTNAAATQSAYTENVMADSAASDGKNHTATLTVPEDALGFSSVMTLRNRVTKEPCELADDACIVTEKLAASLGVAPGDTLELYQEDAVGNRTGSPHKITVTGVCETYLGSVVYLGKGAYEKAFGPLPEAHTVYGLVPESGSERQEIIEAVEAMGGVDTVTLNDETIASYRSMLKSVDSVMIVLIAAAALLAFVVLYNLANINIAERVREIASLKVLGFTPKEVDAYVFREIVLIVIIGALVGLVMGVWFESYVIVTAEVDAAMFGREIHAVSFVMAFGLTLGFCGLVLLAMLPKLASIDMVESLKSVE</sequence>
<evidence type="ECO:0000313" key="9">
    <source>
        <dbReference type="EMBL" id="TGY61841.1"/>
    </source>
</evidence>
<feature type="transmembrane region" description="Helical" evidence="7">
    <location>
        <begin position="1047"/>
        <end position="1067"/>
    </location>
</feature>
<dbReference type="EMBL" id="SRYE01000004">
    <property type="protein sequence ID" value="TGY61841.1"/>
    <property type="molecule type" value="Genomic_DNA"/>
</dbReference>
<proteinExistence type="predicted"/>
<feature type="transmembrane region" description="Helical" evidence="7">
    <location>
        <begin position="806"/>
        <end position="826"/>
    </location>
</feature>
<feature type="transmembrane region" description="Helical" evidence="7">
    <location>
        <begin position="634"/>
        <end position="652"/>
    </location>
</feature>
<reference evidence="9 10" key="1">
    <citation type="submission" date="2019-04" db="EMBL/GenBank/DDBJ databases">
        <title>Microbes associate with the intestines of laboratory mice.</title>
        <authorList>
            <person name="Navarre W."/>
            <person name="Wong E."/>
            <person name="Huang K."/>
            <person name="Tropini C."/>
            <person name="Ng K."/>
            <person name="Yu B."/>
        </authorList>
    </citation>
    <scope>NUCLEOTIDE SEQUENCE [LARGE SCALE GENOMIC DNA]</scope>
    <source>
        <strain evidence="9 10">NM07_P-09</strain>
    </source>
</reference>
<feature type="transmembrane region" description="Helical" evidence="7">
    <location>
        <begin position="672"/>
        <end position="698"/>
    </location>
</feature>
<comment type="subcellular location">
    <subcellularLocation>
        <location evidence="1">Cell membrane</location>
        <topology evidence="1">Multi-pass membrane protein</topology>
    </subcellularLocation>
</comment>
<evidence type="ECO:0000256" key="4">
    <source>
        <dbReference type="ARBA" id="ARBA00022989"/>
    </source>
</evidence>
<evidence type="ECO:0000256" key="3">
    <source>
        <dbReference type="ARBA" id="ARBA00022692"/>
    </source>
</evidence>
<feature type="transmembrane region" description="Helical" evidence="7">
    <location>
        <begin position="1137"/>
        <end position="1160"/>
    </location>
</feature>
<dbReference type="InterPro" id="IPR003838">
    <property type="entry name" value="ABC3_permease_C"/>
</dbReference>
<feature type="coiled-coil region" evidence="6">
    <location>
        <begin position="278"/>
        <end position="319"/>
    </location>
</feature>
<keyword evidence="5 7" id="KW-0472">Membrane</keyword>
<evidence type="ECO:0000256" key="1">
    <source>
        <dbReference type="ARBA" id="ARBA00004651"/>
    </source>
</evidence>
<protein>
    <submittedName>
        <fullName evidence="9">FtsX-like permease family protein</fullName>
    </submittedName>
</protein>
<dbReference type="GO" id="GO:0005886">
    <property type="term" value="C:plasma membrane"/>
    <property type="evidence" value="ECO:0007669"/>
    <property type="project" value="UniProtKB-SubCell"/>
</dbReference>
<feature type="domain" description="ABC3 transporter permease C-terminal" evidence="8">
    <location>
        <begin position="1050"/>
        <end position="1166"/>
    </location>
</feature>
<feature type="transmembrane region" description="Helical" evidence="7">
    <location>
        <begin position="734"/>
        <end position="757"/>
    </location>
</feature>
<feature type="transmembrane region" description="Helical" evidence="7">
    <location>
        <begin position="20"/>
        <end position="37"/>
    </location>
</feature>
<feature type="coiled-coil region" evidence="6">
    <location>
        <begin position="348"/>
        <end position="417"/>
    </location>
</feature>
<dbReference type="OrthoDB" id="5137249at2"/>
<organism evidence="9 10">
    <name type="scientific">Muricaecibacterium torontonense</name>
    <dbReference type="NCBI Taxonomy" id="3032871"/>
    <lineage>
        <taxon>Bacteria</taxon>
        <taxon>Bacillati</taxon>
        <taxon>Actinomycetota</taxon>
        <taxon>Coriobacteriia</taxon>
        <taxon>Coriobacteriales</taxon>
        <taxon>Atopobiaceae</taxon>
        <taxon>Muricaecibacterium</taxon>
    </lineage>
</organism>
<dbReference type="PANTHER" id="PTHR30287:SF1">
    <property type="entry name" value="INNER MEMBRANE PROTEIN"/>
    <property type="match status" value="1"/>
</dbReference>
<name>A0A4S2F3S4_9ACTN</name>
<gene>
    <name evidence="9" type="ORF">E5334_07540</name>
</gene>
<keyword evidence="6" id="KW-0175">Coiled coil</keyword>
<evidence type="ECO:0000256" key="5">
    <source>
        <dbReference type="ARBA" id="ARBA00023136"/>
    </source>
</evidence>
<dbReference type="Pfam" id="PF02687">
    <property type="entry name" value="FtsX"/>
    <property type="match status" value="2"/>
</dbReference>